<dbReference type="InterPro" id="IPR006016">
    <property type="entry name" value="UspA"/>
</dbReference>
<dbReference type="CDD" id="cd00293">
    <property type="entry name" value="USP-like"/>
    <property type="match status" value="2"/>
</dbReference>
<dbReference type="HOGENOM" id="CLU_049301_2_1_4"/>
<dbReference type="EMBL" id="ADMG01000002">
    <property type="protein sequence ID" value="EKB32338.1"/>
    <property type="molecule type" value="Genomic_DNA"/>
</dbReference>
<dbReference type="InterPro" id="IPR014729">
    <property type="entry name" value="Rossmann-like_a/b/a_fold"/>
</dbReference>
<dbReference type="Gene3D" id="3.40.50.620">
    <property type="entry name" value="HUPs"/>
    <property type="match status" value="2"/>
</dbReference>
<dbReference type="Proteomes" id="UP000005835">
    <property type="component" value="Unassembled WGS sequence"/>
</dbReference>
<dbReference type="PANTHER" id="PTHR31964">
    <property type="entry name" value="ADENINE NUCLEOTIDE ALPHA HYDROLASES-LIKE SUPERFAMILY PROTEIN"/>
    <property type="match status" value="1"/>
</dbReference>
<dbReference type="RefSeq" id="WP_005432908.1">
    <property type="nucleotide sequence ID" value="NZ_JH815513.1"/>
</dbReference>
<organism evidence="3 4">
    <name type="scientific">Sutterella wadsworthensis 2_1_59BFAA</name>
    <dbReference type="NCBI Taxonomy" id="742823"/>
    <lineage>
        <taxon>Bacteria</taxon>
        <taxon>Pseudomonadati</taxon>
        <taxon>Pseudomonadota</taxon>
        <taxon>Betaproteobacteria</taxon>
        <taxon>Burkholderiales</taxon>
        <taxon>Sutterellaceae</taxon>
        <taxon>Sutterella</taxon>
    </lineage>
</organism>
<evidence type="ECO:0000259" key="2">
    <source>
        <dbReference type="Pfam" id="PF00582"/>
    </source>
</evidence>
<keyword evidence="4" id="KW-1185">Reference proteome</keyword>
<accession>K1K0H4</accession>
<dbReference type="PATRIC" id="fig|742823.3.peg.22"/>
<proteinExistence type="inferred from homology"/>
<gene>
    <name evidence="3" type="ORF">HMPREF9465_00021</name>
</gene>
<feature type="domain" description="UspA" evidence="2">
    <location>
        <begin position="2"/>
        <end position="139"/>
    </location>
</feature>
<name>K1K0H4_9BURK</name>
<reference evidence="3 4" key="1">
    <citation type="submission" date="2012-05" db="EMBL/GenBank/DDBJ databases">
        <title>The Genome Sequence of Sutterella wadsworthensis 2_1_59BFAA.</title>
        <authorList>
            <consortium name="The Broad Institute Genome Sequencing Platform"/>
            <person name="Earl A."/>
            <person name="Ward D."/>
            <person name="Feldgarden M."/>
            <person name="Gevers D."/>
            <person name="Daigneault M."/>
            <person name="Strauss J."/>
            <person name="Allen-Vercoe E."/>
            <person name="Walker B."/>
            <person name="Young S.K."/>
            <person name="Zeng Q."/>
            <person name="Gargeya S."/>
            <person name="Fitzgerald M."/>
            <person name="Haas B."/>
            <person name="Abouelleil A."/>
            <person name="Alvarado L."/>
            <person name="Arachchi H.M."/>
            <person name="Berlin A.M."/>
            <person name="Chapman S.B."/>
            <person name="Goldberg J."/>
            <person name="Griggs A."/>
            <person name="Gujja S."/>
            <person name="Hansen M."/>
            <person name="Howarth C."/>
            <person name="Imamovic A."/>
            <person name="Larimer J."/>
            <person name="McCowen C."/>
            <person name="Montmayeur A."/>
            <person name="Murphy C."/>
            <person name="Neiman D."/>
            <person name="Pearson M."/>
            <person name="Priest M."/>
            <person name="Roberts A."/>
            <person name="Saif S."/>
            <person name="Shea T."/>
            <person name="Sisk P."/>
            <person name="Sykes S."/>
            <person name="Wortman J."/>
            <person name="Nusbaum C."/>
            <person name="Birren B."/>
        </authorList>
    </citation>
    <scope>NUCLEOTIDE SEQUENCE [LARGE SCALE GENOMIC DNA]</scope>
    <source>
        <strain evidence="3 4">2_1_59BFAA</strain>
    </source>
</reference>
<feature type="domain" description="UspA" evidence="2">
    <location>
        <begin position="148"/>
        <end position="268"/>
    </location>
</feature>
<evidence type="ECO:0000313" key="4">
    <source>
        <dbReference type="Proteomes" id="UP000005835"/>
    </source>
</evidence>
<sequence>MRILLPVDGSEHCRNALRFIASRQALSPEKEATVELLNVQHSIPEAVINALGLDSVRKASQDEGMKVIDAMREDAGDLDVRAKVEGGEFAPVIVREADHMDADLIVMGCRGLSAMEGFFVGSVSAKVISLTKRPLLLVRDKIPAGAMRVGICVDHSDYAHAAAEFVVNQREFFGKDAVFEVINVSETEETFHQAVEPVMTVFEDAGVPAERVHLKGKVGDAICNYAGEGKLDMLVIGSHGYGNFRAAFMGSTAMRITAGCEVPLLVLKA</sequence>
<evidence type="ECO:0000313" key="3">
    <source>
        <dbReference type="EMBL" id="EKB32338.1"/>
    </source>
</evidence>
<dbReference type="PRINTS" id="PR01438">
    <property type="entry name" value="UNVRSLSTRESS"/>
</dbReference>
<comment type="similarity">
    <text evidence="1">Belongs to the universal stress protein A family.</text>
</comment>
<dbReference type="AlphaFoldDB" id="K1K0H4"/>
<dbReference type="Pfam" id="PF00582">
    <property type="entry name" value="Usp"/>
    <property type="match status" value="2"/>
</dbReference>
<protein>
    <recommendedName>
        <fullName evidence="2">UspA domain-containing protein</fullName>
    </recommendedName>
</protein>
<evidence type="ECO:0000256" key="1">
    <source>
        <dbReference type="ARBA" id="ARBA00008791"/>
    </source>
</evidence>
<dbReference type="eggNOG" id="COG0589">
    <property type="taxonomic scope" value="Bacteria"/>
</dbReference>
<dbReference type="PANTHER" id="PTHR31964:SF113">
    <property type="entry name" value="USPA DOMAIN-CONTAINING PROTEIN"/>
    <property type="match status" value="1"/>
</dbReference>
<comment type="caution">
    <text evidence="3">The sequence shown here is derived from an EMBL/GenBank/DDBJ whole genome shotgun (WGS) entry which is preliminary data.</text>
</comment>
<dbReference type="SUPFAM" id="SSF52402">
    <property type="entry name" value="Adenine nucleotide alpha hydrolases-like"/>
    <property type="match status" value="2"/>
</dbReference>
<dbReference type="STRING" id="742823.HMPREF9465_00021"/>
<dbReference type="InterPro" id="IPR006015">
    <property type="entry name" value="Universal_stress_UspA"/>
</dbReference>